<proteinExistence type="predicted"/>
<evidence type="ECO:0000313" key="2">
    <source>
        <dbReference type="Proteomes" id="UP000015100"/>
    </source>
</evidence>
<dbReference type="AlphaFoldDB" id="S8APU6"/>
<comment type="caution">
    <text evidence="1">The sequence shown here is derived from an EMBL/GenBank/DDBJ whole genome shotgun (WGS) entry which is preliminary data.</text>
</comment>
<keyword evidence="2" id="KW-1185">Reference proteome</keyword>
<dbReference type="HOGENOM" id="CLU_528942_0_0_1"/>
<dbReference type="Proteomes" id="UP000015100">
    <property type="component" value="Unassembled WGS sequence"/>
</dbReference>
<evidence type="ECO:0008006" key="3">
    <source>
        <dbReference type="Google" id="ProtNLM"/>
    </source>
</evidence>
<evidence type="ECO:0000313" key="1">
    <source>
        <dbReference type="EMBL" id="EPS43131.1"/>
    </source>
</evidence>
<reference evidence="1 2" key="1">
    <citation type="journal article" date="2013" name="PLoS Genet.">
        <title>Genomic mechanisms accounting for the adaptation to parasitism in nematode-trapping fungi.</title>
        <authorList>
            <person name="Meerupati T."/>
            <person name="Andersson K.M."/>
            <person name="Friman E."/>
            <person name="Kumar D."/>
            <person name="Tunlid A."/>
            <person name="Ahren D."/>
        </authorList>
    </citation>
    <scope>NUCLEOTIDE SEQUENCE [LARGE SCALE GENOMIC DNA]</scope>
    <source>
        <strain evidence="1 2">CBS 200.50</strain>
    </source>
</reference>
<protein>
    <recommendedName>
        <fullName evidence="3">F-box domain-containing protein</fullName>
    </recommendedName>
</protein>
<reference evidence="2" key="2">
    <citation type="submission" date="2013-04" db="EMBL/GenBank/DDBJ databases">
        <title>Genomic mechanisms accounting for the adaptation to parasitism in nematode-trapping fungi.</title>
        <authorList>
            <person name="Ahren D.G."/>
        </authorList>
    </citation>
    <scope>NUCLEOTIDE SEQUENCE [LARGE SCALE GENOMIC DNA]</scope>
    <source>
        <strain evidence="2">CBS 200.50</strain>
    </source>
</reference>
<accession>S8APU6</accession>
<gene>
    <name evidence="1" type="ORF">H072_2906</name>
</gene>
<name>S8APU6_DACHA</name>
<sequence>MSGAETRVSLLSLPAEILTEVALLLPRPVDVRHFSAASRRLWQGLGRANRILWWQVRQDMRRHADVWDDFEPSPFSEGVDYWQQVTDILVPKDGMPKGCFQCYMEAPDVCCNMVSIGGKFYRALCTECFTEDFWAVDELPKLYLNITPRPDIIATVSVNYVINPDDAFDVELFGLYSHSMSAICPYEWVHRQDIEAEARTQFPPEEITKRSIFLSRWAYYYEEHSFPQPRSVFRSNPDSIYTKSQTKDFHMGVGEKVFLFIERILSIYTFEYRAFHVVKSPQAFYEFLVECMLKEYSEAGNYQTRLDWQLMHHLDMGANILGSAVAKQVTAVTKQATAAPEDELWSGMIYHAESGMLMRNHLGDACLSEHKLATNINMIYNPYLVYTWLGTYVRKRFKRRKIKKIDSTHRRDVYCSFCDAVFYGPNCPDFTAWQLEEKLARHIFENHHENFSKSWNKNGDSRLPTSVFSFALVLPVHHA</sequence>
<dbReference type="EMBL" id="AQGS01000089">
    <property type="protein sequence ID" value="EPS43131.1"/>
    <property type="molecule type" value="Genomic_DNA"/>
</dbReference>
<organism evidence="1 2">
    <name type="scientific">Dactylellina haptotyla (strain CBS 200.50)</name>
    <name type="common">Nematode-trapping fungus</name>
    <name type="synonym">Monacrosporium haptotylum</name>
    <dbReference type="NCBI Taxonomy" id="1284197"/>
    <lineage>
        <taxon>Eukaryota</taxon>
        <taxon>Fungi</taxon>
        <taxon>Dikarya</taxon>
        <taxon>Ascomycota</taxon>
        <taxon>Pezizomycotina</taxon>
        <taxon>Orbiliomycetes</taxon>
        <taxon>Orbiliales</taxon>
        <taxon>Orbiliaceae</taxon>
        <taxon>Dactylellina</taxon>
    </lineage>
</organism>